<proteinExistence type="predicted"/>
<evidence type="ECO:0000313" key="1">
    <source>
        <dbReference type="EMBL" id="MEC0275745.1"/>
    </source>
</evidence>
<sequence>MKLKELSFERTGYIKAKLQLFDDHVFLMADDCMPVKLCREKYGEEEAIQFAIKEFEKLNNVILTSID</sequence>
<gene>
    <name evidence="1" type="ORF">P4706_22165</name>
</gene>
<dbReference type="EMBL" id="JARNBH010000026">
    <property type="protein sequence ID" value="MEC0275745.1"/>
    <property type="molecule type" value="Genomic_DNA"/>
</dbReference>
<dbReference type="RefSeq" id="WP_289322046.1">
    <property type="nucleotide sequence ID" value="NZ_JARNBH010000026.1"/>
</dbReference>
<reference evidence="1 2" key="1">
    <citation type="submission" date="2023-03" db="EMBL/GenBank/DDBJ databases">
        <title>Bacillus Genome Sequencing.</title>
        <authorList>
            <person name="Dunlap C."/>
        </authorList>
    </citation>
    <scope>NUCLEOTIDE SEQUENCE [LARGE SCALE GENOMIC DNA]</scope>
    <source>
        <strain evidence="1 2">B-41290</strain>
    </source>
</reference>
<dbReference type="Proteomes" id="UP001307168">
    <property type="component" value="Unassembled WGS sequence"/>
</dbReference>
<dbReference type="AlphaFoldDB" id="A0AAW9NLA9"/>
<comment type="caution">
    <text evidence="1">The sequence shown here is derived from an EMBL/GenBank/DDBJ whole genome shotgun (WGS) entry which is preliminary data.</text>
</comment>
<evidence type="ECO:0000313" key="2">
    <source>
        <dbReference type="Proteomes" id="UP001307168"/>
    </source>
</evidence>
<accession>A0AAW9NLA9</accession>
<name>A0AAW9NLA9_9BACI</name>
<protein>
    <submittedName>
        <fullName evidence="1">Uncharacterized protein</fullName>
    </submittedName>
</protein>
<keyword evidence="2" id="KW-1185">Reference proteome</keyword>
<organism evidence="1 2">
    <name type="scientific">Peribacillus castrilensis</name>
    <dbReference type="NCBI Taxonomy" id="2897690"/>
    <lineage>
        <taxon>Bacteria</taxon>
        <taxon>Bacillati</taxon>
        <taxon>Bacillota</taxon>
        <taxon>Bacilli</taxon>
        <taxon>Bacillales</taxon>
        <taxon>Bacillaceae</taxon>
        <taxon>Peribacillus</taxon>
    </lineage>
</organism>